<evidence type="ECO:0000256" key="2">
    <source>
        <dbReference type="ARBA" id="ARBA00023000"/>
    </source>
</evidence>
<dbReference type="PROSITE" id="PS50084">
    <property type="entry name" value="KH_TYPE_1"/>
    <property type="match status" value="1"/>
</dbReference>
<reference evidence="6" key="1">
    <citation type="journal article" date="2020" name="mSystems">
        <title>Genome- and Community-Level Interaction Insights into Carbon Utilization and Element Cycling Functions of Hydrothermarchaeota in Hydrothermal Sediment.</title>
        <authorList>
            <person name="Zhou Z."/>
            <person name="Liu Y."/>
            <person name="Xu W."/>
            <person name="Pan J."/>
            <person name="Luo Z.H."/>
            <person name="Li M."/>
        </authorList>
    </citation>
    <scope>NUCLEOTIDE SEQUENCE [LARGE SCALE GENOMIC DNA]</scope>
    <source>
        <strain evidence="6">HyVt-151</strain>
    </source>
</reference>
<dbReference type="InterPro" id="IPR029060">
    <property type="entry name" value="PIN-like_dom_sf"/>
</dbReference>
<dbReference type="Gene3D" id="3.40.50.300">
    <property type="entry name" value="P-loop containing nucleotide triphosphate hydrolases"/>
    <property type="match status" value="1"/>
</dbReference>
<dbReference type="CDD" id="cd00081">
    <property type="entry name" value="Hint"/>
    <property type="match status" value="2"/>
</dbReference>
<sequence length="1196" mass="136194">MRVFVADTSVIVDGRLTQYLNRINEKIKVIIPEAVIAEIEHQANEGKAIGHTGLEELKKLRKLAEEDKILLEFYGERPELWQIRRAKAGEIDHMIREVARELNAILITGDQVQRDIAIAKGIEVIYLESRKEVKHRLEDFFDDHTMSVHLKAGVKPLAKKGKPGQWRLVPIRDEELTDEELEEIADDIVERAKRDPESFIELDEPGATVVQLRNYRIVIAKPPFADRIEITAVRPITKLSIEDYDLSEKLLERLMDKAEGILIAGAPGEGKCLPPETPVLLADGTFAPVSSLRSGMSVVTFSHNKTEVQKIERVYRRVETKLLKLKTATGREITLSLNHPVLTIRNGFVVWEDAGNLEIGSSIAVPKKITVKSDLPNEIWVGELVSEGFFARLKDGSVVPVNEALPNETVSVFYRGRNYRSSREIPPVIKLNEEFFEFLGLMWVGGSGSVFEFNNFDGKLIKRFKHLVKSVFSVPEEDFYFVSPGRLRVRNSKTIEKLLRAMGYPEKEKTRTIKVPQLVLKADERRIAAFLRGVFEGDGYIGKELEIATASRDFAQGIHYLLLRIGIPSIVSKKKVKSRYYYRVLVKNSDDIRRFYELVRPRFKVEGFERHLNTQANPNVGTIPAGETVKALGLLLRKPFKDPLKTSYSADRLRRVYQEYLTLYRDYLGIEGEIKKLMQYAKELGRWKEIVELVDSQVSNGFYRRNGIDEQGPKLWLKGERSPMPSTIAKLISAFHRETGLLEREAKIWKSLGDDVRGLLTVLFEKIGRSTYGTMSRAMLSLFLSGAEVRVPTLKKLIERAVEEYYTRAEFIEEYLAHLSLMLDENIFWDRVKEIEVIEGEFEVYDITVPNHNFIAGSTPVLVHNSTFAQALAEWYASMGKIVKTMEKPRDLQVSEEITQYTALGGRMEKTGDVLLLVRPDYTIFDEMRKTSDFKIYADLRLAGVGMIGVVHATKPIDAIQRFIGRVELGMIPQIVDTVIFIKAGDVDKVLTLEYKVKVPSGMTEEDLARPVIEVRDFMTGELEYEIYTYGEEISVVPVKKKEKPPAMKLAEKKLKQEIKKFLPDVYTEVELASPHKAIIYADEFDIPAIIGKKGKRISEIEKKLGISIDVRSFDEKLAEMPKEKIPVEAEEKKKQIVLRVSPDFAKKPLKFFAGEQYIFTATPSRKGLVKVNKNTPIGKELKRVLDAGIELWASL</sequence>
<dbReference type="InterPro" id="IPR003587">
    <property type="entry name" value="Hint_dom_N"/>
</dbReference>
<dbReference type="NCBIfam" id="TIGR01445">
    <property type="entry name" value="intein_Nterm"/>
    <property type="match status" value="1"/>
</dbReference>
<gene>
    <name evidence="6" type="ORF">ENF72_00515</name>
</gene>
<dbReference type="EMBL" id="DQYG01000023">
    <property type="protein sequence ID" value="HDD31096.1"/>
    <property type="molecule type" value="Genomic_DNA"/>
</dbReference>
<dbReference type="GO" id="GO:0003723">
    <property type="term" value="F:RNA binding"/>
    <property type="evidence" value="ECO:0007669"/>
    <property type="project" value="UniProtKB-UniRule"/>
</dbReference>
<dbReference type="CDD" id="cd09878">
    <property type="entry name" value="PIN_VapC_VirB11L-ATPase-like"/>
    <property type="match status" value="1"/>
</dbReference>
<keyword evidence="2" id="KW-0651">Protein splicing</keyword>
<proteinExistence type="inferred from homology"/>
<dbReference type="GO" id="GO:0004519">
    <property type="term" value="F:endonuclease activity"/>
    <property type="evidence" value="ECO:0007669"/>
    <property type="project" value="InterPro"/>
</dbReference>
<dbReference type="InterPro" id="IPR004042">
    <property type="entry name" value="Intein_endonuc_central"/>
</dbReference>
<dbReference type="InterPro" id="IPR006141">
    <property type="entry name" value="Intein_N"/>
</dbReference>
<dbReference type="NCBIfam" id="NF010335">
    <property type="entry name" value="PRK13764.1"/>
    <property type="match status" value="2"/>
</dbReference>
<dbReference type="InterPro" id="IPR006142">
    <property type="entry name" value="INTEIN"/>
</dbReference>
<dbReference type="SUPFAM" id="SSF55608">
    <property type="entry name" value="Homing endonucleases"/>
    <property type="match status" value="1"/>
</dbReference>
<evidence type="ECO:0000313" key="6">
    <source>
        <dbReference type="EMBL" id="HDD31096.1"/>
    </source>
</evidence>
<dbReference type="GO" id="GO:0016539">
    <property type="term" value="P:intein-mediated protein splicing"/>
    <property type="evidence" value="ECO:0007669"/>
    <property type="project" value="InterPro"/>
</dbReference>
<evidence type="ECO:0000256" key="3">
    <source>
        <dbReference type="ARBA" id="ARBA00046345"/>
    </source>
</evidence>
<dbReference type="SUPFAM" id="SSF51294">
    <property type="entry name" value="Hedgehog/intein (Hint) domain"/>
    <property type="match status" value="1"/>
</dbReference>
<feature type="domain" description="DOD-type homing endonuclease" evidence="5">
    <location>
        <begin position="480"/>
        <end position="567"/>
    </location>
</feature>
<dbReference type="Pfam" id="PF14528">
    <property type="entry name" value="LAGLIDADG_3"/>
    <property type="match status" value="1"/>
</dbReference>
<dbReference type="PANTHER" id="PTHR11603">
    <property type="entry name" value="AAA FAMILY ATPASE"/>
    <property type="match status" value="1"/>
</dbReference>
<dbReference type="SMART" id="SM00322">
    <property type="entry name" value="KH"/>
    <property type="match status" value="1"/>
</dbReference>
<dbReference type="InterPro" id="IPR027417">
    <property type="entry name" value="P-loop_NTPase"/>
</dbReference>
<dbReference type="PRINTS" id="PR00379">
    <property type="entry name" value="INTEIN"/>
</dbReference>
<dbReference type="Pfam" id="PF14890">
    <property type="entry name" value="Intein_splicing"/>
    <property type="match status" value="1"/>
</dbReference>
<dbReference type="PROSITE" id="PS50819">
    <property type="entry name" value="INTEIN_ENDONUCLEASE"/>
    <property type="match status" value="1"/>
</dbReference>
<dbReference type="SMART" id="SM00306">
    <property type="entry name" value="HintN"/>
    <property type="match status" value="1"/>
</dbReference>
<dbReference type="PANTHER" id="PTHR11603:SF147">
    <property type="entry name" value="MEMBRANE PROTEIN"/>
    <property type="match status" value="1"/>
</dbReference>
<dbReference type="InterPro" id="IPR004087">
    <property type="entry name" value="KH_dom"/>
</dbReference>
<dbReference type="Gene3D" id="3.10.28.10">
    <property type="entry name" value="Homing endonucleases"/>
    <property type="match status" value="1"/>
</dbReference>
<dbReference type="PROSITE" id="PS50818">
    <property type="entry name" value="INTEIN_C_TER"/>
    <property type="match status" value="1"/>
</dbReference>
<dbReference type="SMART" id="SM00305">
    <property type="entry name" value="HintC"/>
    <property type="match status" value="1"/>
</dbReference>
<dbReference type="Gene3D" id="3.40.50.1010">
    <property type="entry name" value="5'-nuclease"/>
    <property type="match status" value="1"/>
</dbReference>
<dbReference type="Gene3D" id="2.170.16.10">
    <property type="entry name" value="Hedgehog/Intein (Hint) domain"/>
    <property type="match status" value="2"/>
</dbReference>
<evidence type="ECO:0000256" key="4">
    <source>
        <dbReference type="PROSITE-ProRule" id="PRU00117"/>
    </source>
</evidence>
<evidence type="ECO:0000256" key="1">
    <source>
        <dbReference type="ARBA" id="ARBA00022813"/>
    </source>
</evidence>
<name>A0A7C0TYL5_THELI</name>
<dbReference type="InterPro" id="IPR003586">
    <property type="entry name" value="Hint_dom_C"/>
</dbReference>
<dbReference type="SUPFAM" id="SSF54814">
    <property type="entry name" value="Prokaryotic type KH domain (KH-domain type II)"/>
    <property type="match status" value="1"/>
</dbReference>
<dbReference type="InterPro" id="IPR004860">
    <property type="entry name" value="LAGLIDADG_dom"/>
</dbReference>
<evidence type="ECO:0000259" key="5">
    <source>
        <dbReference type="PROSITE" id="PS50819"/>
    </source>
</evidence>
<comment type="caution">
    <text evidence="6">The sequence shown here is derived from an EMBL/GenBank/DDBJ whole genome shotgun (WGS) entry which is preliminary data.</text>
</comment>
<dbReference type="InterPro" id="IPR030934">
    <property type="entry name" value="Intein_C"/>
</dbReference>
<dbReference type="SUPFAM" id="SSF52540">
    <property type="entry name" value="P-loop containing nucleoside triphosphate hydrolases"/>
    <property type="match status" value="2"/>
</dbReference>
<dbReference type="SUPFAM" id="SSF88723">
    <property type="entry name" value="PIN domain-like"/>
    <property type="match status" value="1"/>
</dbReference>
<protein>
    <submittedName>
        <fullName evidence="6">PIN domain-containing protein</fullName>
    </submittedName>
</protein>
<dbReference type="InterPro" id="IPR036844">
    <property type="entry name" value="Hint_dom_sf"/>
</dbReference>
<keyword evidence="4" id="KW-0694">RNA-binding</keyword>
<organism evidence="6">
    <name type="scientific">Thermococcus litoralis</name>
    <dbReference type="NCBI Taxonomy" id="2265"/>
    <lineage>
        <taxon>Archaea</taxon>
        <taxon>Methanobacteriati</taxon>
        <taxon>Methanobacteriota</taxon>
        <taxon>Thermococci</taxon>
        <taxon>Thermococcales</taxon>
        <taxon>Thermococcaceae</taxon>
        <taxon>Thermococcus</taxon>
    </lineage>
</organism>
<dbReference type="NCBIfam" id="TIGR01443">
    <property type="entry name" value="intein_Cterm"/>
    <property type="match status" value="1"/>
</dbReference>
<dbReference type="AlphaFoldDB" id="A0A7C0TYL5"/>
<dbReference type="InterPro" id="IPR009019">
    <property type="entry name" value="KH_sf_prok-type"/>
</dbReference>
<dbReference type="Pfam" id="PF01850">
    <property type="entry name" value="PIN"/>
    <property type="match status" value="1"/>
</dbReference>
<dbReference type="Proteomes" id="UP000886210">
    <property type="component" value="Unassembled WGS sequence"/>
</dbReference>
<keyword evidence="1" id="KW-0068">Autocatalytic cleavage</keyword>
<dbReference type="PROSITE" id="PS50817">
    <property type="entry name" value="INTEIN_N_TER"/>
    <property type="match status" value="1"/>
</dbReference>
<dbReference type="InterPro" id="IPR052041">
    <property type="entry name" value="Nucleic_acid_metab_PIN/TRAM"/>
</dbReference>
<dbReference type="SMART" id="SM00670">
    <property type="entry name" value="PINc"/>
    <property type="match status" value="1"/>
</dbReference>
<dbReference type="InterPro" id="IPR027434">
    <property type="entry name" value="Homing_endonucl"/>
</dbReference>
<dbReference type="InterPro" id="IPR002716">
    <property type="entry name" value="PIN_dom"/>
</dbReference>
<comment type="similarity">
    <text evidence="3">In the N-terminal section; belongs to the PINc/VapC protein family.</text>
</comment>
<accession>A0A7C0TYL5</accession>